<gene>
    <name evidence="6" type="ORF">CSUI_000331</name>
</gene>
<dbReference type="GO" id="GO:0015165">
    <property type="term" value="F:pyrimidine nucleotide-sugar transmembrane transporter activity"/>
    <property type="evidence" value="ECO:0007669"/>
    <property type="project" value="InterPro"/>
</dbReference>
<evidence type="ECO:0000313" key="6">
    <source>
        <dbReference type="EMBL" id="PHJ25818.1"/>
    </source>
</evidence>
<feature type="transmembrane region" description="Helical" evidence="5">
    <location>
        <begin position="284"/>
        <end position="302"/>
    </location>
</feature>
<evidence type="ECO:0000256" key="5">
    <source>
        <dbReference type="SAM" id="Phobius"/>
    </source>
</evidence>
<proteinExistence type="predicted"/>
<feature type="transmembrane region" description="Helical" evidence="5">
    <location>
        <begin position="258"/>
        <end position="277"/>
    </location>
</feature>
<sequence>MARETGDTGCKFLGVSMKWVALILLVLQTVAAVIVVRYSRLTTDANGDRYLNTTAVAMAEVVKLLAGAFIVWSENGYSLAKTGRTLSASTLQSPVPMLQVAVPAILYTFQNNLIFVALSNLSGAVYQVAYQLKILTTALLSVILLRKQLTATKWLALFTLTGGVALIQFPTDGATPAELPGKGNQVVGLVAVLSACFTSACAGVYFEKVLKQTPISIWVRNIQLALYGTVLAIIGAFWTDGEIIRTKGFFQGYNAVVWSAVLLQALGGLIVAAVLKYADNILKCFGNALSIVLSCILSWWLLNDFQPSALFGVGVAAVLLATFLYSSDVPLSALWGARTGGADAKAGVEFRVVASTDEDYDATSPRQASPTAHE</sequence>
<protein>
    <submittedName>
        <fullName evidence="6">Udp-galactose transporter subfamily protein</fullName>
    </submittedName>
</protein>
<feature type="transmembrane region" description="Helical" evidence="5">
    <location>
        <begin position="186"/>
        <end position="206"/>
    </location>
</feature>
<name>A0A2C6LFZ1_9APIC</name>
<dbReference type="InterPro" id="IPR007271">
    <property type="entry name" value="Nuc_sug_transpt"/>
</dbReference>
<keyword evidence="4 5" id="KW-0472">Membrane</keyword>
<feature type="transmembrane region" description="Helical" evidence="5">
    <location>
        <begin position="128"/>
        <end position="145"/>
    </location>
</feature>
<reference evidence="6 7" key="1">
    <citation type="journal article" date="2017" name="Int. J. Parasitol.">
        <title>The genome of the protozoan parasite Cystoisospora suis and a reverse vaccinology approach to identify vaccine candidates.</title>
        <authorList>
            <person name="Palmieri N."/>
            <person name="Shrestha A."/>
            <person name="Ruttkowski B."/>
            <person name="Beck T."/>
            <person name="Vogl C."/>
            <person name="Tomley F."/>
            <person name="Blake D.P."/>
            <person name="Joachim A."/>
        </authorList>
    </citation>
    <scope>NUCLEOTIDE SEQUENCE [LARGE SCALE GENOMIC DNA]</scope>
    <source>
        <strain evidence="6 7">Wien I</strain>
    </source>
</reference>
<feature type="transmembrane region" description="Helical" evidence="5">
    <location>
        <begin position="19"/>
        <end position="38"/>
    </location>
</feature>
<dbReference type="VEuPathDB" id="ToxoDB:CSUI_000331"/>
<dbReference type="GeneID" id="94423776"/>
<evidence type="ECO:0000256" key="3">
    <source>
        <dbReference type="ARBA" id="ARBA00022989"/>
    </source>
</evidence>
<accession>A0A2C6LFZ1</accession>
<feature type="transmembrane region" description="Helical" evidence="5">
    <location>
        <begin position="218"/>
        <end position="238"/>
    </location>
</feature>
<dbReference type="AlphaFoldDB" id="A0A2C6LFZ1"/>
<dbReference type="Proteomes" id="UP000221165">
    <property type="component" value="Unassembled WGS sequence"/>
</dbReference>
<dbReference type="PANTHER" id="PTHR10231">
    <property type="entry name" value="NUCLEOTIDE-SUGAR TRANSMEMBRANE TRANSPORTER"/>
    <property type="match status" value="1"/>
</dbReference>
<dbReference type="InterPro" id="IPR037185">
    <property type="entry name" value="EmrE-like"/>
</dbReference>
<keyword evidence="7" id="KW-1185">Reference proteome</keyword>
<evidence type="ECO:0000256" key="1">
    <source>
        <dbReference type="ARBA" id="ARBA00004141"/>
    </source>
</evidence>
<dbReference type="Pfam" id="PF04142">
    <property type="entry name" value="Nuc_sug_transp"/>
    <property type="match status" value="1"/>
</dbReference>
<dbReference type="EMBL" id="MIGC01000149">
    <property type="protein sequence ID" value="PHJ25818.1"/>
    <property type="molecule type" value="Genomic_DNA"/>
</dbReference>
<feature type="transmembrane region" description="Helical" evidence="5">
    <location>
        <begin position="308"/>
        <end position="325"/>
    </location>
</feature>
<dbReference type="OrthoDB" id="408493at2759"/>
<keyword evidence="3 5" id="KW-1133">Transmembrane helix</keyword>
<organism evidence="6 7">
    <name type="scientific">Cystoisospora suis</name>
    <dbReference type="NCBI Taxonomy" id="483139"/>
    <lineage>
        <taxon>Eukaryota</taxon>
        <taxon>Sar</taxon>
        <taxon>Alveolata</taxon>
        <taxon>Apicomplexa</taxon>
        <taxon>Conoidasida</taxon>
        <taxon>Coccidia</taxon>
        <taxon>Eucoccidiorida</taxon>
        <taxon>Eimeriorina</taxon>
        <taxon>Sarcocystidae</taxon>
        <taxon>Cystoisospora</taxon>
    </lineage>
</organism>
<feature type="transmembrane region" description="Helical" evidence="5">
    <location>
        <begin position="50"/>
        <end position="72"/>
    </location>
</feature>
<comment type="caution">
    <text evidence="6">The sequence shown here is derived from an EMBL/GenBank/DDBJ whole genome shotgun (WGS) entry which is preliminary data.</text>
</comment>
<dbReference type="NCBIfam" id="TIGR00803">
    <property type="entry name" value="nst"/>
    <property type="match status" value="1"/>
</dbReference>
<dbReference type="PIRSF" id="PIRSF005799">
    <property type="entry name" value="UDP-gal_transpt"/>
    <property type="match status" value="1"/>
</dbReference>
<dbReference type="GO" id="GO:0000139">
    <property type="term" value="C:Golgi membrane"/>
    <property type="evidence" value="ECO:0007669"/>
    <property type="project" value="InterPro"/>
</dbReference>
<evidence type="ECO:0000313" key="7">
    <source>
        <dbReference type="Proteomes" id="UP000221165"/>
    </source>
</evidence>
<evidence type="ECO:0000256" key="4">
    <source>
        <dbReference type="ARBA" id="ARBA00023136"/>
    </source>
</evidence>
<evidence type="ECO:0000256" key="2">
    <source>
        <dbReference type="ARBA" id="ARBA00022692"/>
    </source>
</evidence>
<dbReference type="SUPFAM" id="SSF103481">
    <property type="entry name" value="Multidrug resistance efflux transporter EmrE"/>
    <property type="match status" value="1"/>
</dbReference>
<comment type="subcellular location">
    <subcellularLocation>
        <location evidence="1">Membrane</location>
        <topology evidence="1">Multi-pass membrane protein</topology>
    </subcellularLocation>
</comment>
<feature type="transmembrane region" description="Helical" evidence="5">
    <location>
        <begin position="154"/>
        <end position="171"/>
    </location>
</feature>
<dbReference type="RefSeq" id="XP_067927464.1">
    <property type="nucleotide sequence ID" value="XM_068060565.1"/>
</dbReference>
<keyword evidence="2 5" id="KW-0812">Transmembrane</keyword>